<dbReference type="InterPro" id="IPR050560">
    <property type="entry name" value="MYB_TF"/>
</dbReference>
<evidence type="ECO:0000259" key="1">
    <source>
        <dbReference type="PROSITE" id="PS50090"/>
    </source>
</evidence>
<dbReference type="Proteomes" id="UP000664859">
    <property type="component" value="Unassembled WGS sequence"/>
</dbReference>
<dbReference type="GO" id="GO:0000981">
    <property type="term" value="F:DNA-binding transcription factor activity, RNA polymerase II-specific"/>
    <property type="evidence" value="ECO:0007669"/>
    <property type="project" value="TreeGrafter"/>
</dbReference>
<gene>
    <name evidence="3" type="ORF">JKP88DRAFT_181239</name>
</gene>
<feature type="non-terminal residue" evidence="3">
    <location>
        <position position="1"/>
    </location>
</feature>
<protein>
    <submittedName>
        <fullName evidence="3">Uncharacterized protein</fullName>
    </submittedName>
</protein>
<dbReference type="AlphaFoldDB" id="A0A835YZH3"/>
<dbReference type="SMART" id="SM00717">
    <property type="entry name" value="SANT"/>
    <property type="match status" value="2"/>
</dbReference>
<evidence type="ECO:0000313" key="3">
    <source>
        <dbReference type="EMBL" id="KAG5184476.1"/>
    </source>
</evidence>
<dbReference type="PANTHER" id="PTHR45614">
    <property type="entry name" value="MYB PROTEIN-RELATED"/>
    <property type="match status" value="1"/>
</dbReference>
<keyword evidence="4" id="KW-1185">Reference proteome</keyword>
<dbReference type="PROSITE" id="PS51294">
    <property type="entry name" value="HTH_MYB"/>
    <property type="match status" value="1"/>
</dbReference>
<name>A0A835YZH3_9STRA</name>
<dbReference type="EMBL" id="JAFCMP010000165">
    <property type="protein sequence ID" value="KAG5184476.1"/>
    <property type="molecule type" value="Genomic_DNA"/>
</dbReference>
<sequence length="127" mass="14427">TPQEDAIVRVLVARHGTRDWALMRDVGLPQRTAKQIRERWTNHLTPNIKKDGWTKQEDIVLCAAYRLFGGSFAEFARLLLAGRPENTIKNHLMHLVITKPSYCWVQVRLLSLSPSALWLGALLPDSA</sequence>
<feature type="domain" description="HTH myb-type" evidence="2">
    <location>
        <begin position="1"/>
        <end position="48"/>
    </location>
</feature>
<reference evidence="3" key="1">
    <citation type="submission" date="2021-02" db="EMBL/GenBank/DDBJ databases">
        <title>First Annotated Genome of the Yellow-green Alga Tribonema minus.</title>
        <authorList>
            <person name="Mahan K.M."/>
        </authorList>
    </citation>
    <scope>NUCLEOTIDE SEQUENCE</scope>
    <source>
        <strain evidence="3">UTEX B ZZ1240</strain>
    </source>
</reference>
<dbReference type="CDD" id="cd00167">
    <property type="entry name" value="SANT"/>
    <property type="match status" value="1"/>
</dbReference>
<dbReference type="InterPro" id="IPR009057">
    <property type="entry name" value="Homeodomain-like_sf"/>
</dbReference>
<dbReference type="PROSITE" id="PS50090">
    <property type="entry name" value="MYB_LIKE"/>
    <property type="match status" value="1"/>
</dbReference>
<comment type="caution">
    <text evidence="3">The sequence shown here is derived from an EMBL/GenBank/DDBJ whole genome shotgun (WGS) entry which is preliminary data.</text>
</comment>
<dbReference type="Pfam" id="PF13921">
    <property type="entry name" value="Myb_DNA-bind_6"/>
    <property type="match status" value="1"/>
</dbReference>
<organism evidence="3 4">
    <name type="scientific">Tribonema minus</name>
    <dbReference type="NCBI Taxonomy" id="303371"/>
    <lineage>
        <taxon>Eukaryota</taxon>
        <taxon>Sar</taxon>
        <taxon>Stramenopiles</taxon>
        <taxon>Ochrophyta</taxon>
        <taxon>PX clade</taxon>
        <taxon>Xanthophyceae</taxon>
        <taxon>Tribonematales</taxon>
        <taxon>Tribonemataceae</taxon>
        <taxon>Tribonema</taxon>
    </lineage>
</organism>
<dbReference type="PANTHER" id="PTHR45614:SF273">
    <property type="entry name" value="MYB DOMAIN PROTEIN 100-RELATED"/>
    <property type="match status" value="1"/>
</dbReference>
<evidence type="ECO:0000313" key="4">
    <source>
        <dbReference type="Proteomes" id="UP000664859"/>
    </source>
</evidence>
<dbReference type="InterPro" id="IPR001005">
    <property type="entry name" value="SANT/Myb"/>
</dbReference>
<dbReference type="SUPFAM" id="SSF46689">
    <property type="entry name" value="Homeodomain-like"/>
    <property type="match status" value="1"/>
</dbReference>
<dbReference type="GO" id="GO:0005634">
    <property type="term" value="C:nucleus"/>
    <property type="evidence" value="ECO:0007669"/>
    <property type="project" value="TreeGrafter"/>
</dbReference>
<accession>A0A835YZH3</accession>
<evidence type="ECO:0000259" key="2">
    <source>
        <dbReference type="PROSITE" id="PS51294"/>
    </source>
</evidence>
<dbReference type="InterPro" id="IPR017930">
    <property type="entry name" value="Myb_dom"/>
</dbReference>
<dbReference type="OrthoDB" id="2143914at2759"/>
<dbReference type="Gene3D" id="1.10.10.60">
    <property type="entry name" value="Homeodomain-like"/>
    <property type="match status" value="2"/>
</dbReference>
<dbReference type="GO" id="GO:0000978">
    <property type="term" value="F:RNA polymerase II cis-regulatory region sequence-specific DNA binding"/>
    <property type="evidence" value="ECO:0007669"/>
    <property type="project" value="TreeGrafter"/>
</dbReference>
<feature type="domain" description="Myb-like" evidence="1">
    <location>
        <begin position="1"/>
        <end position="44"/>
    </location>
</feature>
<proteinExistence type="predicted"/>